<protein>
    <recommendedName>
        <fullName evidence="4">DsrE/DsrF-like family protein</fullName>
    </recommendedName>
</protein>
<evidence type="ECO:0000313" key="3">
    <source>
        <dbReference type="Proteomes" id="UP001155110"/>
    </source>
</evidence>
<proteinExistence type="predicted"/>
<feature type="chain" id="PRO_5043924642" description="DsrE/DsrF-like family protein" evidence="1">
    <location>
        <begin position="34"/>
        <end position="162"/>
    </location>
</feature>
<dbReference type="Gene3D" id="3.40.1260.10">
    <property type="entry name" value="DsrEFH-like"/>
    <property type="match status" value="1"/>
</dbReference>
<keyword evidence="1" id="KW-0732">Signal</keyword>
<organism evidence="2 3">
    <name type="scientific">Salinibacter ruber</name>
    <dbReference type="NCBI Taxonomy" id="146919"/>
    <lineage>
        <taxon>Bacteria</taxon>
        <taxon>Pseudomonadati</taxon>
        <taxon>Rhodothermota</taxon>
        <taxon>Rhodothermia</taxon>
        <taxon>Rhodothermales</taxon>
        <taxon>Salinibacteraceae</taxon>
        <taxon>Salinibacter</taxon>
    </lineage>
</organism>
<gene>
    <name evidence="2" type="ORF">GGP99_003347</name>
</gene>
<evidence type="ECO:0000256" key="1">
    <source>
        <dbReference type="SAM" id="SignalP"/>
    </source>
</evidence>
<dbReference type="PANTHER" id="PTHR37691:SF1">
    <property type="entry name" value="BLR3518 PROTEIN"/>
    <property type="match status" value="1"/>
</dbReference>
<comment type="caution">
    <text evidence="2">The sequence shown here is derived from an EMBL/GenBank/DDBJ whole genome shotgun (WGS) entry which is preliminary data.</text>
</comment>
<dbReference type="AlphaFoldDB" id="A0AAW5PAX3"/>
<dbReference type="InterPro" id="IPR027396">
    <property type="entry name" value="DsrEFH-like"/>
</dbReference>
<name>A0AAW5PAX3_9BACT</name>
<dbReference type="PANTHER" id="PTHR37691">
    <property type="entry name" value="BLR3518 PROTEIN"/>
    <property type="match status" value="1"/>
</dbReference>
<evidence type="ECO:0008006" key="4">
    <source>
        <dbReference type="Google" id="ProtNLM"/>
    </source>
</evidence>
<sequence length="162" mass="17073">MNMQIQSLSRHSTRDYLLLVALSILLLPLGSQAQPATSPSSESSAEEGLRTAYLVRSAEALPVVLMSARTSLARNGEDTSFTAAAADVVVVGPAVRALAASSDQADTLRQSLDASVRIAACEIAMEKAGVSPSDLVEGVDTVPNGFHELFRLQSNGYQTLQL</sequence>
<dbReference type="Proteomes" id="UP001155110">
    <property type="component" value="Unassembled WGS sequence"/>
</dbReference>
<reference evidence="2" key="1">
    <citation type="submission" date="2022-08" db="EMBL/GenBank/DDBJ databases">
        <title>Genomic Encyclopedia of Type Strains, Phase V (KMG-V): Genome sequencing to study the core and pangenomes of soil and plant-associated prokaryotes.</title>
        <authorList>
            <person name="Whitman W."/>
        </authorList>
    </citation>
    <scope>NUCLEOTIDE SEQUENCE</scope>
    <source>
        <strain evidence="2">SP3002</strain>
    </source>
</reference>
<feature type="signal peptide" evidence="1">
    <location>
        <begin position="1"/>
        <end position="33"/>
    </location>
</feature>
<dbReference type="RefSeq" id="WP_259258563.1">
    <property type="nucleotide sequence ID" value="NZ_JANTZM010000025.1"/>
</dbReference>
<dbReference type="SUPFAM" id="SSF75169">
    <property type="entry name" value="DsrEFH-like"/>
    <property type="match status" value="1"/>
</dbReference>
<dbReference type="EMBL" id="JANTZM010000025">
    <property type="protein sequence ID" value="MCS4159356.1"/>
    <property type="molecule type" value="Genomic_DNA"/>
</dbReference>
<dbReference type="Pfam" id="PF02635">
    <property type="entry name" value="DsrE"/>
    <property type="match status" value="1"/>
</dbReference>
<dbReference type="InterPro" id="IPR003787">
    <property type="entry name" value="Sulphur_relay_DsrE/F-like"/>
</dbReference>
<accession>A0AAW5PAX3</accession>
<evidence type="ECO:0000313" key="2">
    <source>
        <dbReference type="EMBL" id="MCS4159356.1"/>
    </source>
</evidence>